<accession>A0A3M7PDT7</accession>
<dbReference type="AlphaFoldDB" id="A0A3M7PDT7"/>
<sequence length="87" mass="9856">MKQPLFHLLRRSAKSVQTNCSAILQTCAVGETKSNTVMIGEMTVEKDLEVIMPSDLTWNKQVLNCNIKRKSLKVFITFPTSTNKKLK</sequence>
<proteinExistence type="predicted"/>
<dbReference type="EMBL" id="REGN01011808">
    <property type="protein sequence ID" value="RMZ96887.1"/>
    <property type="molecule type" value="Genomic_DNA"/>
</dbReference>
<organism evidence="1 2">
    <name type="scientific">Brachionus plicatilis</name>
    <name type="common">Marine rotifer</name>
    <name type="synonym">Brachionus muelleri</name>
    <dbReference type="NCBI Taxonomy" id="10195"/>
    <lineage>
        <taxon>Eukaryota</taxon>
        <taxon>Metazoa</taxon>
        <taxon>Spiralia</taxon>
        <taxon>Gnathifera</taxon>
        <taxon>Rotifera</taxon>
        <taxon>Eurotatoria</taxon>
        <taxon>Monogononta</taxon>
        <taxon>Pseudotrocha</taxon>
        <taxon>Ploima</taxon>
        <taxon>Brachionidae</taxon>
        <taxon>Brachionus</taxon>
    </lineage>
</organism>
<reference evidence="1 2" key="1">
    <citation type="journal article" date="2018" name="Sci. Rep.">
        <title>Genomic signatures of local adaptation to the degree of environmental predictability in rotifers.</title>
        <authorList>
            <person name="Franch-Gras L."/>
            <person name="Hahn C."/>
            <person name="Garcia-Roger E.M."/>
            <person name="Carmona M.J."/>
            <person name="Serra M."/>
            <person name="Gomez A."/>
        </authorList>
    </citation>
    <scope>NUCLEOTIDE SEQUENCE [LARGE SCALE GENOMIC DNA]</scope>
    <source>
        <strain evidence="1">HYR1</strain>
    </source>
</reference>
<gene>
    <name evidence="1" type="ORF">BpHYR1_053844</name>
</gene>
<comment type="caution">
    <text evidence="1">The sequence shown here is derived from an EMBL/GenBank/DDBJ whole genome shotgun (WGS) entry which is preliminary data.</text>
</comment>
<protein>
    <submittedName>
        <fullName evidence="1">Uncharacterized protein</fullName>
    </submittedName>
</protein>
<evidence type="ECO:0000313" key="2">
    <source>
        <dbReference type="Proteomes" id="UP000276133"/>
    </source>
</evidence>
<keyword evidence="2" id="KW-1185">Reference proteome</keyword>
<name>A0A3M7PDT7_BRAPC</name>
<dbReference type="Proteomes" id="UP000276133">
    <property type="component" value="Unassembled WGS sequence"/>
</dbReference>
<evidence type="ECO:0000313" key="1">
    <source>
        <dbReference type="EMBL" id="RMZ96887.1"/>
    </source>
</evidence>